<dbReference type="Pfam" id="PF00443">
    <property type="entry name" value="UCH"/>
    <property type="match status" value="1"/>
</dbReference>
<dbReference type="InterPro" id="IPR006615">
    <property type="entry name" value="Pept_C19_DUSP"/>
</dbReference>
<organism evidence="5">
    <name type="scientific">Salpingoeca rosetta (strain ATCC 50818 / BSB-021)</name>
    <dbReference type="NCBI Taxonomy" id="946362"/>
    <lineage>
        <taxon>Eukaryota</taxon>
        <taxon>Choanoflagellata</taxon>
        <taxon>Craspedida</taxon>
        <taxon>Salpingoecidae</taxon>
        <taxon>Salpingoeca</taxon>
    </lineage>
</organism>
<evidence type="ECO:0000256" key="1">
    <source>
        <dbReference type="SAM" id="MobiDB-lite"/>
    </source>
</evidence>
<evidence type="ECO:0000313" key="5">
    <source>
        <dbReference type="Proteomes" id="UP000007799"/>
    </source>
</evidence>
<dbReference type="GeneID" id="16078666"/>
<feature type="domain" description="USP" evidence="2">
    <location>
        <begin position="334"/>
        <end position="978"/>
    </location>
</feature>
<dbReference type="eggNOG" id="KOG1870">
    <property type="taxonomic scope" value="Eukaryota"/>
</dbReference>
<evidence type="ECO:0000259" key="2">
    <source>
        <dbReference type="PROSITE" id="PS50235"/>
    </source>
</evidence>
<feature type="domain" description="DUSP" evidence="3">
    <location>
        <begin position="25"/>
        <end position="126"/>
    </location>
</feature>
<dbReference type="Gene3D" id="3.30.2230.10">
    <property type="entry name" value="DUSP-like"/>
    <property type="match status" value="1"/>
</dbReference>
<dbReference type="GO" id="GO:0016579">
    <property type="term" value="P:protein deubiquitination"/>
    <property type="evidence" value="ECO:0007669"/>
    <property type="project" value="InterPro"/>
</dbReference>
<dbReference type="EMBL" id="GL832956">
    <property type="protein sequence ID" value="EGD75888.1"/>
    <property type="molecule type" value="Genomic_DNA"/>
</dbReference>
<feature type="compositionally biased region" description="Acidic residues" evidence="1">
    <location>
        <begin position="248"/>
        <end position="257"/>
    </location>
</feature>
<dbReference type="InterPro" id="IPR035927">
    <property type="entry name" value="DUSP-like_sf"/>
</dbReference>
<reference evidence="4" key="1">
    <citation type="submission" date="2009-08" db="EMBL/GenBank/DDBJ databases">
        <title>Annotation of Salpingoeca rosetta.</title>
        <authorList>
            <consortium name="The Broad Institute Genome Sequencing Platform"/>
            <person name="Russ C."/>
            <person name="Cuomo C."/>
            <person name="Burger G."/>
            <person name="Gray M.W."/>
            <person name="Holland P.W.H."/>
            <person name="King N."/>
            <person name="Lang F.B.F."/>
            <person name="Roger A.J."/>
            <person name="Ruiz-Trillo I."/>
            <person name="Young S.K."/>
            <person name="Zeng Q."/>
            <person name="Gargeya S."/>
            <person name="Alvarado L."/>
            <person name="Berlin A."/>
            <person name="Chapman S.B."/>
            <person name="Chen Z."/>
            <person name="Freedman E."/>
            <person name="Gellesch M."/>
            <person name="Goldberg J."/>
            <person name="Griggs A."/>
            <person name="Gujja S."/>
            <person name="Heilman E."/>
            <person name="Heiman D."/>
            <person name="Howarth C."/>
            <person name="Mehta T."/>
            <person name="Neiman D."/>
            <person name="Pearson M."/>
            <person name="Roberts A."/>
            <person name="Saif S."/>
            <person name="Shea T."/>
            <person name="Shenoy N."/>
            <person name="Sisk P."/>
            <person name="Stolte C."/>
            <person name="Sykes S."/>
            <person name="White J."/>
            <person name="Yandava C."/>
            <person name="Haas B."/>
            <person name="Nusbaum C."/>
            <person name="Birren B."/>
        </authorList>
    </citation>
    <scope>NUCLEOTIDE SEQUENCE [LARGE SCALE GENOMIC DNA]</scope>
    <source>
        <strain evidence="4">ATCC 50818</strain>
    </source>
</reference>
<feature type="region of interest" description="Disordered" evidence="1">
    <location>
        <begin position="658"/>
        <end position="760"/>
    </location>
</feature>
<dbReference type="PROSITE" id="PS51283">
    <property type="entry name" value="DUSP"/>
    <property type="match status" value="1"/>
</dbReference>
<dbReference type="InterPro" id="IPR038765">
    <property type="entry name" value="Papain-like_cys_pep_sf"/>
</dbReference>
<name>F2TWX9_SALR5</name>
<dbReference type="PANTHER" id="PTHR21646:SF46">
    <property type="entry name" value="UBIQUITIN CARBOXYL-TERMINAL HYDROLASE"/>
    <property type="match status" value="1"/>
</dbReference>
<feature type="region of interest" description="Disordered" evidence="1">
    <location>
        <begin position="220"/>
        <end position="291"/>
    </location>
</feature>
<dbReference type="Proteomes" id="UP000007799">
    <property type="component" value="Unassembled WGS sequence"/>
</dbReference>
<dbReference type="Pfam" id="PF06337">
    <property type="entry name" value="DUSP"/>
    <property type="match status" value="1"/>
</dbReference>
<dbReference type="InterPro" id="IPR050185">
    <property type="entry name" value="Ub_carboxyl-term_hydrolase"/>
</dbReference>
<feature type="compositionally biased region" description="Basic residues" evidence="1">
    <location>
        <begin position="700"/>
        <end position="715"/>
    </location>
</feature>
<feature type="compositionally biased region" description="Low complexity" evidence="1">
    <location>
        <begin position="277"/>
        <end position="291"/>
    </location>
</feature>
<keyword evidence="5" id="KW-1185">Reference proteome</keyword>
<dbReference type="PROSITE" id="PS50235">
    <property type="entry name" value="USP_3"/>
    <property type="match status" value="1"/>
</dbReference>
<dbReference type="PROSITE" id="PS00973">
    <property type="entry name" value="USP_2"/>
    <property type="match status" value="1"/>
</dbReference>
<dbReference type="InterPro" id="IPR001394">
    <property type="entry name" value="Peptidase_C19_UCH"/>
</dbReference>
<dbReference type="OrthoDB" id="265776at2759"/>
<gene>
    <name evidence="4" type="ORF">PTSG_11617</name>
</gene>
<feature type="region of interest" description="Disordered" evidence="1">
    <location>
        <begin position="995"/>
        <end position="1046"/>
    </location>
</feature>
<dbReference type="Gene3D" id="3.90.70.10">
    <property type="entry name" value="Cysteine proteinases"/>
    <property type="match status" value="2"/>
</dbReference>
<dbReference type="OMA" id="PCHAQQS"/>
<feature type="region of interest" description="Disordered" evidence="1">
    <location>
        <begin position="313"/>
        <end position="333"/>
    </location>
</feature>
<dbReference type="InterPro" id="IPR018200">
    <property type="entry name" value="USP_CS"/>
</dbReference>
<feature type="compositionally biased region" description="Acidic residues" evidence="1">
    <location>
        <begin position="725"/>
        <end position="738"/>
    </location>
</feature>
<dbReference type="RefSeq" id="XP_004998064.1">
    <property type="nucleotide sequence ID" value="XM_004998007.1"/>
</dbReference>
<dbReference type="GO" id="GO:0004843">
    <property type="term" value="F:cysteine-type deubiquitinase activity"/>
    <property type="evidence" value="ECO:0007669"/>
    <property type="project" value="InterPro"/>
</dbReference>
<feature type="compositionally biased region" description="Acidic residues" evidence="1">
    <location>
        <begin position="1018"/>
        <end position="1028"/>
    </location>
</feature>
<dbReference type="Gene3D" id="3.10.20.90">
    <property type="entry name" value="Phosphatidylinositol 3-kinase Catalytic Subunit, Chain A, domain 1"/>
    <property type="match status" value="1"/>
</dbReference>
<dbReference type="InterPro" id="IPR028889">
    <property type="entry name" value="USP"/>
</dbReference>
<protein>
    <submittedName>
        <fullName evidence="4">Uncharacterized protein</fullName>
    </submittedName>
</protein>
<dbReference type="STRING" id="946362.F2TWX9"/>
<feature type="compositionally biased region" description="Acidic residues" evidence="1">
    <location>
        <begin position="679"/>
        <end position="692"/>
    </location>
</feature>
<dbReference type="SMART" id="SM00695">
    <property type="entry name" value="DUSP"/>
    <property type="match status" value="1"/>
</dbReference>
<dbReference type="InParanoid" id="F2TWX9"/>
<evidence type="ECO:0000259" key="3">
    <source>
        <dbReference type="PROSITE" id="PS51283"/>
    </source>
</evidence>
<proteinExistence type="predicted"/>
<sequence length="1046" mass="115198">MTMDTGGDTMAVNEQQQQQQQQERPDAQTQKRVVSDLFEKAPAVKLDQTWYLVDHKWFETWKRFAEGSQKEPPGPIDNSALFDEHGVKPFLAEGYNVHILDEETWRQLVAWYGLVHPKQEVKRKTVMREDKCVVDLAYLRVTAVLNGAEKGVVVDVSRTADFDQLHELAKQRLGIPADTTTRLRNFHLRMRGEVLSGKAKVGSASLYQKQMVCVETQADDGTWPSDAIEADSDAESATSATPVNGSGAEDDMDDDDALGPLTSPSAGAASVGSKRGALASTAPSSSSFASSSTRGIGAGAGLASLPSASSSTGYGATSHALGSPVAGQPRQGRTGLTNLGNTCFMNSALQCLSHTLPLTRYFLEGPYKEDLNPDNPIGCGGRLAMAYRELIAQLWQGSARVITPREFKFAIGRFAPQFVGYQQHDSQELTSFLLDGLHEDLNRIRDKPYVEMKEAEGEDAEAAALAWHRHKLRNDSIIVDLFHGQLKSTLVCPDCNKVSITFDPFMYLQVPLPENETKVFPVTVSFKDPNRPPKRYGVKLPKTTGTISMMCQELEKMTGVSASKFVVTDVYAGKVWKVLDFHEKTSSIRTSDSLIAHELEETPADDVVALPVYFFRKTAYNHMEKLRPPAAISIARNTTGTKLAATARALVRPYVRTSAPMAVEDDTGNSSDANRDNDADGDDDDDELDQALEMEFQKNNNKRKKKATTRKRRTTRSTGRSSSTSDDDSDDDDAENNADNDASNSAEGEHSGDGADEEESGLPSMQLMMANKYAQTTKRLAPEAKIELSSDLNDVLLIVIDDYKAVDFGDLLYPEDDASVGQGDEVTNGAVPLTQCLDYYTSKERLTHDNMWRCPVCKEPKEAEKQMEVWKLPDTLVIHLKRFSYNSWWRDKLDTLVDFPLEGLDLGPYVLDPQQHDSAVYDLYGVSNHMGGLGGGHYTAYCLDTNGRWYEFDDSYVGEIAPKNIVSTSSYFLFYQRRSELDKHALTGAPVVNPISSNKAMDATADVPNGATNNRDDGAEDDEDEEEGTSGLGGGDGYPLQEPESY</sequence>
<evidence type="ECO:0000313" key="4">
    <source>
        <dbReference type="EMBL" id="EGD75888.1"/>
    </source>
</evidence>
<dbReference type="KEGG" id="sre:PTSG_11617"/>
<accession>F2TWX9</accession>
<dbReference type="PANTHER" id="PTHR21646">
    <property type="entry name" value="UBIQUITIN CARBOXYL-TERMINAL HYDROLASE"/>
    <property type="match status" value="1"/>
</dbReference>
<dbReference type="PROSITE" id="PS00972">
    <property type="entry name" value="USP_1"/>
    <property type="match status" value="1"/>
</dbReference>
<feature type="region of interest" description="Disordered" evidence="1">
    <location>
        <begin position="1"/>
        <end position="29"/>
    </location>
</feature>
<dbReference type="SUPFAM" id="SSF54001">
    <property type="entry name" value="Cysteine proteinases"/>
    <property type="match status" value="1"/>
</dbReference>
<dbReference type="CDD" id="cd02674">
    <property type="entry name" value="Peptidase_C19R"/>
    <property type="match status" value="1"/>
</dbReference>
<dbReference type="FunCoup" id="F2TWX9">
    <property type="interactions" value="2346"/>
</dbReference>
<dbReference type="SUPFAM" id="SSF143791">
    <property type="entry name" value="DUSP-like"/>
    <property type="match status" value="1"/>
</dbReference>
<dbReference type="AlphaFoldDB" id="F2TWX9"/>